<accession>A0ACB6ZWB6</accession>
<name>A0ACB6ZWB6_THEGA</name>
<proteinExistence type="predicted"/>
<dbReference type="EMBL" id="MU117962">
    <property type="protein sequence ID" value="KAF9653957.1"/>
    <property type="molecule type" value="Genomic_DNA"/>
</dbReference>
<sequence length="439" mass="49714">MIGCGLLSAEGIVHKRQRRVATPAFSIQNLRAFAPIVFERGFRLRNRWREIVDKNDGDEAVLDVCMWASRTAFDVIGAAGFDYDFNSIEDNTNELFCAYREMFELAISQQDSPMRQLLGIYFPIINVLFPDSAARTVKRCHKVIWRVAGTLVQEKKKKVVDAIRSGKPCEDKDLLALMLKSNMSTDIPPDQRISDEDILNNVNTVMFAGSDTSSLALTWTLWFLAKNPVMQEHLREELSIVHCPDSFKDFSVDEIDSLYGSISELPYFDKVIKEALRLVPPVHSSIRVAGQDDEIPTSQPFKIQKPGGGIETVTMPIMVAKGTIVHIPIEAFNLDKSIWGQDAWEFKPDRWDNLPDAVKAQPGLYSNLMSFSVGPRSCIGMRFSIIEIKIVIYMLVTNFSFHDTGVDIIKANVVFTRPYIKDRYKEGSQLPLRVVRIVK</sequence>
<comment type="caution">
    <text evidence="1">The sequence shown here is derived from an EMBL/GenBank/DDBJ whole genome shotgun (WGS) entry which is preliminary data.</text>
</comment>
<keyword evidence="2" id="KW-1185">Reference proteome</keyword>
<evidence type="ECO:0000313" key="2">
    <source>
        <dbReference type="Proteomes" id="UP000886501"/>
    </source>
</evidence>
<organism evidence="1 2">
    <name type="scientific">Thelephora ganbajun</name>
    <name type="common">Ganba fungus</name>
    <dbReference type="NCBI Taxonomy" id="370292"/>
    <lineage>
        <taxon>Eukaryota</taxon>
        <taxon>Fungi</taxon>
        <taxon>Dikarya</taxon>
        <taxon>Basidiomycota</taxon>
        <taxon>Agaricomycotina</taxon>
        <taxon>Agaricomycetes</taxon>
        <taxon>Thelephorales</taxon>
        <taxon>Thelephoraceae</taxon>
        <taxon>Thelephora</taxon>
    </lineage>
</organism>
<evidence type="ECO:0000313" key="1">
    <source>
        <dbReference type="EMBL" id="KAF9653957.1"/>
    </source>
</evidence>
<reference evidence="1" key="2">
    <citation type="journal article" date="2020" name="Nat. Commun.">
        <title>Large-scale genome sequencing of mycorrhizal fungi provides insights into the early evolution of symbiotic traits.</title>
        <authorList>
            <person name="Miyauchi S."/>
            <person name="Kiss E."/>
            <person name="Kuo A."/>
            <person name="Drula E."/>
            <person name="Kohler A."/>
            <person name="Sanchez-Garcia M."/>
            <person name="Morin E."/>
            <person name="Andreopoulos B."/>
            <person name="Barry K.W."/>
            <person name="Bonito G."/>
            <person name="Buee M."/>
            <person name="Carver A."/>
            <person name="Chen C."/>
            <person name="Cichocki N."/>
            <person name="Clum A."/>
            <person name="Culley D."/>
            <person name="Crous P.W."/>
            <person name="Fauchery L."/>
            <person name="Girlanda M."/>
            <person name="Hayes R.D."/>
            <person name="Keri Z."/>
            <person name="LaButti K."/>
            <person name="Lipzen A."/>
            <person name="Lombard V."/>
            <person name="Magnuson J."/>
            <person name="Maillard F."/>
            <person name="Murat C."/>
            <person name="Nolan M."/>
            <person name="Ohm R.A."/>
            <person name="Pangilinan J."/>
            <person name="Pereira M.F."/>
            <person name="Perotto S."/>
            <person name="Peter M."/>
            <person name="Pfister S."/>
            <person name="Riley R."/>
            <person name="Sitrit Y."/>
            <person name="Stielow J.B."/>
            <person name="Szollosi G."/>
            <person name="Zifcakova L."/>
            <person name="Stursova M."/>
            <person name="Spatafora J.W."/>
            <person name="Tedersoo L."/>
            <person name="Vaario L.M."/>
            <person name="Yamada A."/>
            <person name="Yan M."/>
            <person name="Wang P."/>
            <person name="Xu J."/>
            <person name="Bruns T."/>
            <person name="Baldrian P."/>
            <person name="Vilgalys R."/>
            <person name="Dunand C."/>
            <person name="Henrissat B."/>
            <person name="Grigoriev I.V."/>
            <person name="Hibbett D."/>
            <person name="Nagy L.G."/>
            <person name="Martin F.M."/>
        </authorList>
    </citation>
    <scope>NUCLEOTIDE SEQUENCE</scope>
    <source>
        <strain evidence="1">P2</strain>
    </source>
</reference>
<dbReference type="Proteomes" id="UP000886501">
    <property type="component" value="Unassembled WGS sequence"/>
</dbReference>
<reference evidence="1" key="1">
    <citation type="submission" date="2019-10" db="EMBL/GenBank/DDBJ databases">
        <authorList>
            <consortium name="DOE Joint Genome Institute"/>
            <person name="Kuo A."/>
            <person name="Miyauchi S."/>
            <person name="Kiss E."/>
            <person name="Drula E."/>
            <person name="Kohler A."/>
            <person name="Sanchez-Garcia M."/>
            <person name="Andreopoulos B."/>
            <person name="Barry K.W."/>
            <person name="Bonito G."/>
            <person name="Buee M."/>
            <person name="Carver A."/>
            <person name="Chen C."/>
            <person name="Cichocki N."/>
            <person name="Clum A."/>
            <person name="Culley D."/>
            <person name="Crous P.W."/>
            <person name="Fauchery L."/>
            <person name="Girlanda M."/>
            <person name="Hayes R."/>
            <person name="Keri Z."/>
            <person name="Labutti K."/>
            <person name="Lipzen A."/>
            <person name="Lombard V."/>
            <person name="Magnuson J."/>
            <person name="Maillard F."/>
            <person name="Morin E."/>
            <person name="Murat C."/>
            <person name="Nolan M."/>
            <person name="Ohm R."/>
            <person name="Pangilinan J."/>
            <person name="Pereira M."/>
            <person name="Perotto S."/>
            <person name="Peter M."/>
            <person name="Riley R."/>
            <person name="Sitrit Y."/>
            <person name="Stielow B."/>
            <person name="Szollosi G."/>
            <person name="Zifcakova L."/>
            <person name="Stursova M."/>
            <person name="Spatafora J.W."/>
            <person name="Tedersoo L."/>
            <person name="Vaario L.-M."/>
            <person name="Yamada A."/>
            <person name="Yan M."/>
            <person name="Wang P."/>
            <person name="Xu J."/>
            <person name="Bruns T."/>
            <person name="Baldrian P."/>
            <person name="Vilgalys R."/>
            <person name="Henrissat B."/>
            <person name="Grigoriev I.V."/>
            <person name="Hibbett D."/>
            <person name="Nagy L.G."/>
            <person name="Martin F.M."/>
        </authorList>
    </citation>
    <scope>NUCLEOTIDE SEQUENCE</scope>
    <source>
        <strain evidence="1">P2</strain>
    </source>
</reference>
<protein>
    <submittedName>
        <fullName evidence="1">Cytochrome P450</fullName>
    </submittedName>
</protein>
<gene>
    <name evidence="1" type="ORF">BDM02DRAFT_3107132</name>
</gene>